<dbReference type="AlphaFoldDB" id="A0A7V1PVV4"/>
<comment type="caution">
    <text evidence="4">The sequence shown here is derived from an EMBL/GenBank/DDBJ whole genome shotgun (WGS) entry which is preliminary data.</text>
</comment>
<dbReference type="Gene3D" id="2.70.70.10">
    <property type="entry name" value="Glucose Permease (Domain IIA)"/>
    <property type="match status" value="1"/>
</dbReference>
<reference evidence="4" key="1">
    <citation type="journal article" date="2020" name="mSystems">
        <title>Genome- and Community-Level Interaction Insights into Carbon Utilization and Element Cycling Functions of Hydrothermarchaeota in Hydrothermal Sediment.</title>
        <authorList>
            <person name="Zhou Z."/>
            <person name="Liu Y."/>
            <person name="Xu W."/>
            <person name="Pan J."/>
            <person name="Luo Z.H."/>
            <person name="Li M."/>
        </authorList>
    </citation>
    <scope>NUCLEOTIDE SEQUENCE [LARGE SCALE GENOMIC DNA]</scope>
    <source>
        <strain evidence="4">HyVt-456</strain>
    </source>
</reference>
<dbReference type="Pfam" id="PF01551">
    <property type="entry name" value="Peptidase_M23"/>
    <property type="match status" value="1"/>
</dbReference>
<dbReference type="InterPro" id="IPR011055">
    <property type="entry name" value="Dup_hybrid_motif"/>
</dbReference>
<dbReference type="InterPro" id="IPR050570">
    <property type="entry name" value="Cell_wall_metabolism_enzyme"/>
</dbReference>
<name>A0A7V1PVV4_CALAY</name>
<keyword evidence="2" id="KW-0472">Membrane</keyword>
<gene>
    <name evidence="4" type="ORF">ENJ10_14640</name>
</gene>
<dbReference type="EMBL" id="DRLD01000417">
    <property type="protein sequence ID" value="HED11925.1"/>
    <property type="molecule type" value="Genomic_DNA"/>
</dbReference>
<feature type="transmembrane region" description="Helical" evidence="2">
    <location>
        <begin position="36"/>
        <end position="55"/>
    </location>
</feature>
<evidence type="ECO:0000259" key="3">
    <source>
        <dbReference type="Pfam" id="PF01551"/>
    </source>
</evidence>
<accession>A0A7V1PVV4</accession>
<keyword evidence="2" id="KW-1133">Transmembrane helix</keyword>
<dbReference type="CDD" id="cd12797">
    <property type="entry name" value="M23_peptidase"/>
    <property type="match status" value="1"/>
</dbReference>
<organism evidence="4">
    <name type="scientific">Caldithrix abyssi</name>
    <dbReference type="NCBI Taxonomy" id="187145"/>
    <lineage>
        <taxon>Bacteria</taxon>
        <taxon>Pseudomonadati</taxon>
        <taxon>Calditrichota</taxon>
        <taxon>Calditrichia</taxon>
        <taxon>Calditrichales</taxon>
        <taxon>Calditrichaceae</taxon>
        <taxon>Caldithrix</taxon>
    </lineage>
</organism>
<feature type="domain" description="M23ase beta-sheet core" evidence="3">
    <location>
        <begin position="162"/>
        <end position="257"/>
    </location>
</feature>
<evidence type="ECO:0000313" key="4">
    <source>
        <dbReference type="EMBL" id="HED11925.1"/>
    </source>
</evidence>
<dbReference type="PANTHER" id="PTHR21666">
    <property type="entry name" value="PEPTIDASE-RELATED"/>
    <property type="match status" value="1"/>
</dbReference>
<sequence>MARSKRKIKSYSFLIIPDGKDATHNYNIKSWLIKTLVLILVAVFVLVVLGFTTYWKVASVALDYNRLKEENFELRSSLNRLTGIEDDLKRMQKINKKIRNSLSGYLQVDEKSSGDSTTQKELDHAVMDPAKSRVLFSSIPSLLPVDGFMTRGMQITDLRMQPHYGMDIAAPTGTPIKAAADGVVMFNDWSERSGYVLVIKHDYGFSTVYKHNQRNIVKQFEKVKKGQVIALLGGTGQISSGPHLHFEIWKEKRPVDPMRYVGMPSKIKQ</sequence>
<keyword evidence="1" id="KW-0732">Signal</keyword>
<evidence type="ECO:0000256" key="2">
    <source>
        <dbReference type="SAM" id="Phobius"/>
    </source>
</evidence>
<dbReference type="SUPFAM" id="SSF51261">
    <property type="entry name" value="Duplicated hybrid motif"/>
    <property type="match status" value="1"/>
</dbReference>
<evidence type="ECO:0000256" key="1">
    <source>
        <dbReference type="ARBA" id="ARBA00022729"/>
    </source>
</evidence>
<dbReference type="PANTHER" id="PTHR21666:SF289">
    <property type="entry name" value="L-ALA--D-GLU ENDOPEPTIDASE"/>
    <property type="match status" value="1"/>
</dbReference>
<dbReference type="InterPro" id="IPR016047">
    <property type="entry name" value="M23ase_b-sheet_dom"/>
</dbReference>
<keyword evidence="2" id="KW-0812">Transmembrane</keyword>
<proteinExistence type="predicted"/>
<dbReference type="GO" id="GO:0004222">
    <property type="term" value="F:metalloendopeptidase activity"/>
    <property type="evidence" value="ECO:0007669"/>
    <property type="project" value="TreeGrafter"/>
</dbReference>
<protein>
    <recommendedName>
        <fullName evidence="3">M23ase beta-sheet core domain-containing protein</fullName>
    </recommendedName>
</protein>
<dbReference type="Proteomes" id="UP000886005">
    <property type="component" value="Unassembled WGS sequence"/>
</dbReference>